<dbReference type="OrthoDB" id="29661at2759"/>
<dbReference type="RefSeq" id="XP_033586248.1">
    <property type="nucleotide sequence ID" value="XM_033734724.1"/>
</dbReference>
<feature type="compositionally biased region" description="Basic residues" evidence="8">
    <location>
        <begin position="627"/>
        <end position="640"/>
    </location>
</feature>
<keyword evidence="5" id="KW-0256">Endoplasmic reticulum</keyword>
<dbReference type="GO" id="GO:0098554">
    <property type="term" value="C:cytoplasmic side of endoplasmic reticulum membrane"/>
    <property type="evidence" value="ECO:0007669"/>
    <property type="project" value="TreeGrafter"/>
</dbReference>
<feature type="transmembrane region" description="Helical" evidence="9">
    <location>
        <begin position="223"/>
        <end position="244"/>
    </location>
</feature>
<feature type="transmembrane region" description="Helical" evidence="9">
    <location>
        <begin position="87"/>
        <end position="105"/>
    </location>
</feature>
<keyword evidence="7 9" id="KW-0472">Membrane</keyword>
<organism evidence="10 11">
    <name type="scientific">Neohortaea acidophila</name>
    <dbReference type="NCBI Taxonomy" id="245834"/>
    <lineage>
        <taxon>Eukaryota</taxon>
        <taxon>Fungi</taxon>
        <taxon>Dikarya</taxon>
        <taxon>Ascomycota</taxon>
        <taxon>Pezizomycotina</taxon>
        <taxon>Dothideomycetes</taxon>
        <taxon>Dothideomycetidae</taxon>
        <taxon>Mycosphaerellales</taxon>
        <taxon>Teratosphaeriaceae</taxon>
        <taxon>Neohortaea</taxon>
    </lineage>
</organism>
<feature type="transmembrane region" description="Helical" evidence="9">
    <location>
        <begin position="281"/>
        <end position="302"/>
    </location>
</feature>
<keyword evidence="3 9" id="KW-0812">Transmembrane</keyword>
<evidence type="ECO:0000256" key="7">
    <source>
        <dbReference type="ARBA" id="ARBA00023136"/>
    </source>
</evidence>
<proteinExistence type="inferred from homology"/>
<evidence type="ECO:0000256" key="4">
    <source>
        <dbReference type="ARBA" id="ARBA00022801"/>
    </source>
</evidence>
<feature type="transmembrane region" description="Helical" evidence="9">
    <location>
        <begin position="339"/>
        <end position="359"/>
    </location>
</feature>
<feature type="transmembrane region" description="Helical" evidence="9">
    <location>
        <begin position="21"/>
        <end position="41"/>
    </location>
</feature>
<gene>
    <name evidence="10" type="ORF">BDY17DRAFT_304413</name>
</gene>
<feature type="transmembrane region" description="Helical" evidence="9">
    <location>
        <begin position="425"/>
        <end position="447"/>
    </location>
</feature>
<feature type="compositionally biased region" description="Basic and acidic residues" evidence="8">
    <location>
        <begin position="530"/>
        <end position="561"/>
    </location>
</feature>
<keyword evidence="11" id="KW-1185">Reference proteome</keyword>
<dbReference type="InterPro" id="IPR006639">
    <property type="entry name" value="Preselin/SPP"/>
</dbReference>
<keyword evidence="4" id="KW-0378">Hydrolase</keyword>
<dbReference type="PANTHER" id="PTHR12174">
    <property type="entry name" value="SIGNAL PEPTIDE PEPTIDASE"/>
    <property type="match status" value="1"/>
</dbReference>
<evidence type="ECO:0000256" key="1">
    <source>
        <dbReference type="ARBA" id="ARBA00004477"/>
    </source>
</evidence>
<dbReference type="Proteomes" id="UP000799767">
    <property type="component" value="Unassembled WGS sequence"/>
</dbReference>
<dbReference type="EMBL" id="MU001641">
    <property type="protein sequence ID" value="KAF2479678.1"/>
    <property type="molecule type" value="Genomic_DNA"/>
</dbReference>
<feature type="region of interest" description="Disordered" evidence="8">
    <location>
        <begin position="368"/>
        <end position="387"/>
    </location>
</feature>
<dbReference type="GO" id="GO:0098553">
    <property type="term" value="C:lumenal side of endoplasmic reticulum membrane"/>
    <property type="evidence" value="ECO:0007669"/>
    <property type="project" value="TreeGrafter"/>
</dbReference>
<evidence type="ECO:0000256" key="2">
    <source>
        <dbReference type="ARBA" id="ARBA00006859"/>
    </source>
</evidence>
<feature type="region of interest" description="Disordered" evidence="8">
    <location>
        <begin position="51"/>
        <end position="72"/>
    </location>
</feature>
<protein>
    <submittedName>
        <fullName evidence="10">Signal peptide peptidase-domain-containing protein</fullName>
    </submittedName>
</protein>
<keyword evidence="6 9" id="KW-1133">Transmembrane helix</keyword>
<evidence type="ECO:0000313" key="11">
    <source>
        <dbReference type="Proteomes" id="UP000799767"/>
    </source>
</evidence>
<evidence type="ECO:0000256" key="5">
    <source>
        <dbReference type="ARBA" id="ARBA00022824"/>
    </source>
</evidence>
<feature type="transmembrane region" description="Helical" evidence="9">
    <location>
        <begin position="453"/>
        <end position="471"/>
    </location>
</feature>
<name>A0A6A6PI06_9PEZI</name>
<feature type="transmembrane region" description="Helical" evidence="9">
    <location>
        <begin position="182"/>
        <end position="202"/>
    </location>
</feature>
<comment type="similarity">
    <text evidence="2">Belongs to the peptidase A22B family.</text>
</comment>
<reference evidence="10" key="1">
    <citation type="journal article" date="2020" name="Stud. Mycol.">
        <title>101 Dothideomycetes genomes: a test case for predicting lifestyles and emergence of pathogens.</title>
        <authorList>
            <person name="Haridas S."/>
            <person name="Albert R."/>
            <person name="Binder M."/>
            <person name="Bloem J."/>
            <person name="Labutti K."/>
            <person name="Salamov A."/>
            <person name="Andreopoulos B."/>
            <person name="Baker S."/>
            <person name="Barry K."/>
            <person name="Bills G."/>
            <person name="Bluhm B."/>
            <person name="Cannon C."/>
            <person name="Castanera R."/>
            <person name="Culley D."/>
            <person name="Daum C."/>
            <person name="Ezra D."/>
            <person name="Gonzalez J."/>
            <person name="Henrissat B."/>
            <person name="Kuo A."/>
            <person name="Liang C."/>
            <person name="Lipzen A."/>
            <person name="Lutzoni F."/>
            <person name="Magnuson J."/>
            <person name="Mondo S."/>
            <person name="Nolan M."/>
            <person name="Ohm R."/>
            <person name="Pangilinan J."/>
            <person name="Park H.-J."/>
            <person name="Ramirez L."/>
            <person name="Alfaro M."/>
            <person name="Sun H."/>
            <person name="Tritt A."/>
            <person name="Yoshinaga Y."/>
            <person name="Zwiers L.-H."/>
            <person name="Turgeon B."/>
            <person name="Goodwin S."/>
            <person name="Spatafora J."/>
            <person name="Crous P."/>
            <person name="Grigoriev I."/>
        </authorList>
    </citation>
    <scope>NUCLEOTIDE SEQUENCE</scope>
    <source>
        <strain evidence="10">CBS 113389</strain>
    </source>
</reference>
<dbReference type="SMART" id="SM00730">
    <property type="entry name" value="PSN"/>
    <property type="match status" value="1"/>
</dbReference>
<evidence type="ECO:0000313" key="10">
    <source>
        <dbReference type="EMBL" id="KAF2479678.1"/>
    </source>
</evidence>
<dbReference type="GeneID" id="54475726"/>
<feature type="transmembrane region" description="Helical" evidence="9">
    <location>
        <begin position="112"/>
        <end position="133"/>
    </location>
</feature>
<dbReference type="GO" id="GO:0042500">
    <property type="term" value="F:aspartic endopeptidase activity, intramembrane cleaving"/>
    <property type="evidence" value="ECO:0007669"/>
    <property type="project" value="InterPro"/>
</dbReference>
<accession>A0A6A6PI06</accession>
<feature type="region of interest" description="Disordered" evidence="8">
    <location>
        <begin position="530"/>
        <end position="640"/>
    </location>
</feature>
<evidence type="ECO:0000256" key="9">
    <source>
        <dbReference type="SAM" id="Phobius"/>
    </source>
</evidence>
<evidence type="ECO:0000256" key="8">
    <source>
        <dbReference type="SAM" id="MobiDB-lite"/>
    </source>
</evidence>
<dbReference type="GO" id="GO:0006465">
    <property type="term" value="P:signal peptide processing"/>
    <property type="evidence" value="ECO:0007669"/>
    <property type="project" value="TreeGrafter"/>
</dbReference>
<dbReference type="AlphaFoldDB" id="A0A6A6PI06"/>
<dbReference type="Pfam" id="PF04258">
    <property type="entry name" value="Peptidase_A22B"/>
    <property type="match status" value="1"/>
</dbReference>
<comment type="subcellular location">
    <subcellularLocation>
        <location evidence="1">Endoplasmic reticulum membrane</location>
        <topology evidence="1">Multi-pass membrane protein</topology>
    </subcellularLocation>
</comment>
<dbReference type="PANTHER" id="PTHR12174:SF23">
    <property type="entry name" value="MINOR HISTOCOMPATIBILITY ANTIGEN H13"/>
    <property type="match status" value="1"/>
</dbReference>
<dbReference type="GO" id="GO:0033619">
    <property type="term" value="P:membrane protein proteolysis"/>
    <property type="evidence" value="ECO:0007669"/>
    <property type="project" value="TreeGrafter"/>
</dbReference>
<sequence>MSSPDHLSHLLAKAALHFHGVRPLLPMYLHLILSALFPIYAGAHASLSRPSSAAKAPRKTKKATDSDDDDVDEDKVQKMEGLSNTDAIILPVTAGITLTVLYFLIKKYGADVVNLIMGYYFAGVGVFSVGQLVNDAANLGVGFVFPTYYCHKGSLYKVNSRERRVVRQDESNAAPETRSSPLPGALGSLASALRLDGILWTVRRILKQKLTIKAYVKTIIDMNINVTIINLASAFAGAATIVYVNTVAKPWFLTNVQGFAVSYSALQLLSPTTFATGSLILSALFFYDIWAVFFTPLMIAVATNLDQPIKMVFPRPDEPSEIPGEPPTKNFSMLGLGDIVIPGIMIGLALRFDLYMFYLKKQKKSRSHSAAQSPSRKASKTAEERRKAPYVPVTGRWGDRFWTSGLLFSSSPLPDQLRTSFPKPYFTASVVGYVVGMITTVLIMTIYHHGQPALLYLVPGVLISLWGTALVRGELHEMCSFSEAVNAVQVEERSEEGKDKVEEEVKEEKQPRGLFERLWWELWRADDDEKGKKAKEGEKSSESEKEKNKTSNEKEEKEKEGVFFSFSISRQDPRASAKASSRRRGRSVAYDDGLAEASPRRAARSPGGDVVSSPEVQNTGVEETPRLRARSTRAASSRRR</sequence>
<evidence type="ECO:0000256" key="6">
    <source>
        <dbReference type="ARBA" id="ARBA00022989"/>
    </source>
</evidence>
<evidence type="ECO:0000256" key="3">
    <source>
        <dbReference type="ARBA" id="ARBA00022692"/>
    </source>
</evidence>
<dbReference type="InterPro" id="IPR007369">
    <property type="entry name" value="Peptidase_A22B_SPP"/>
</dbReference>